<keyword evidence="2" id="KW-1185">Reference proteome</keyword>
<dbReference type="EMBL" id="JACHMN010000003">
    <property type="protein sequence ID" value="MBB5872623.1"/>
    <property type="molecule type" value="Genomic_DNA"/>
</dbReference>
<proteinExistence type="predicted"/>
<comment type="caution">
    <text evidence="1">The sequence shown here is derived from an EMBL/GenBank/DDBJ whole genome shotgun (WGS) entry which is preliminary data.</text>
</comment>
<reference evidence="1 2" key="1">
    <citation type="submission" date="2020-08" db="EMBL/GenBank/DDBJ databases">
        <title>Sequencing the genomes of 1000 actinobacteria strains.</title>
        <authorList>
            <person name="Klenk H.-P."/>
        </authorList>
    </citation>
    <scope>NUCLEOTIDE SEQUENCE [LARGE SCALE GENOMIC DNA]</scope>
    <source>
        <strain evidence="1 2">DSM 45362</strain>
    </source>
</reference>
<sequence>MHRIRTDFPHHTGAVLERLQTLGNLIARSRQDEERILGAVIILADGRLDRLEEALALAKLDWRDLLVAADMAEATWPGRLGEWLNPYEPHPAPADPTMTGEYVDSDGHRWVLRRRRIDLRVVRRLLHRSDVVVVLRDGLQPRPVPGHERAAVWDAVRRSYAGPGGPDQVIGSIDYMGYEFTGDGGAVLLYLQERC</sequence>
<gene>
    <name evidence="1" type="ORF">F4553_006057</name>
</gene>
<evidence type="ECO:0000313" key="2">
    <source>
        <dbReference type="Proteomes" id="UP000587527"/>
    </source>
</evidence>
<evidence type="ECO:0000313" key="1">
    <source>
        <dbReference type="EMBL" id="MBB5872623.1"/>
    </source>
</evidence>
<accession>A0A841C0E5</accession>
<dbReference type="RefSeq" id="WP_184842551.1">
    <property type="nucleotide sequence ID" value="NZ_JACHMN010000003.1"/>
</dbReference>
<name>A0A841C0E5_9ACTN</name>
<dbReference type="Proteomes" id="UP000587527">
    <property type="component" value="Unassembled WGS sequence"/>
</dbReference>
<protein>
    <submittedName>
        <fullName evidence="1">Uncharacterized protein</fullName>
    </submittedName>
</protein>
<dbReference type="AlphaFoldDB" id="A0A841C0E5"/>
<organism evidence="1 2">
    <name type="scientific">Allocatelliglobosispora scoriae</name>
    <dbReference type="NCBI Taxonomy" id="643052"/>
    <lineage>
        <taxon>Bacteria</taxon>
        <taxon>Bacillati</taxon>
        <taxon>Actinomycetota</taxon>
        <taxon>Actinomycetes</taxon>
        <taxon>Micromonosporales</taxon>
        <taxon>Micromonosporaceae</taxon>
        <taxon>Allocatelliglobosispora</taxon>
    </lineage>
</organism>